<accession>A0AAV9BIN3</accession>
<feature type="compositionally biased region" description="Basic residues" evidence="5">
    <location>
        <begin position="69"/>
        <end position="78"/>
    </location>
</feature>
<gene>
    <name evidence="6" type="ORF">QJS04_geneDACA003985</name>
</gene>
<comment type="subcellular location">
    <subcellularLocation>
        <location evidence="1">Nucleus</location>
        <location evidence="1">Nucleolus</location>
    </subcellularLocation>
</comment>
<dbReference type="EMBL" id="JAUJYN010000003">
    <property type="protein sequence ID" value="KAK1276257.1"/>
    <property type="molecule type" value="Genomic_DNA"/>
</dbReference>
<evidence type="ECO:0000313" key="7">
    <source>
        <dbReference type="Proteomes" id="UP001179952"/>
    </source>
</evidence>
<feature type="compositionally biased region" description="Basic residues" evidence="5">
    <location>
        <begin position="190"/>
        <end position="226"/>
    </location>
</feature>
<keyword evidence="7" id="KW-1185">Reference proteome</keyword>
<evidence type="ECO:0000256" key="4">
    <source>
        <dbReference type="ARBA" id="ARBA00023242"/>
    </source>
</evidence>
<sequence>MEIDEASAIGLGPNPVRVRHIKKRALRNKALTVDFDEKNLSFPLEPLMPFYVSGFNVLTLPSRDFVTGFHKRKKKRRKEAQQQLKEKERRKRIEGRKKRKLEREFAVNGGALPEDGAADAGSGSHDECGSELEEEEAHVPSTSISGTKMYDNGDMTIRVTTSELSVRDEDLKTHLPPKPIGQMEKNHNLPVKKKQPMKKVARQRSKKKAGKRASAKKGSKKGRNKK</sequence>
<dbReference type="Proteomes" id="UP001179952">
    <property type="component" value="Unassembled WGS sequence"/>
</dbReference>
<organism evidence="6 7">
    <name type="scientific">Acorus gramineus</name>
    <name type="common">Dwarf sweet flag</name>
    <dbReference type="NCBI Taxonomy" id="55184"/>
    <lineage>
        <taxon>Eukaryota</taxon>
        <taxon>Viridiplantae</taxon>
        <taxon>Streptophyta</taxon>
        <taxon>Embryophyta</taxon>
        <taxon>Tracheophyta</taxon>
        <taxon>Spermatophyta</taxon>
        <taxon>Magnoliopsida</taxon>
        <taxon>Liliopsida</taxon>
        <taxon>Acoraceae</taxon>
        <taxon>Acorus</taxon>
    </lineage>
</organism>
<evidence type="ECO:0000313" key="6">
    <source>
        <dbReference type="EMBL" id="KAK1276257.1"/>
    </source>
</evidence>
<evidence type="ECO:0000256" key="5">
    <source>
        <dbReference type="SAM" id="MobiDB-lite"/>
    </source>
</evidence>
<feature type="region of interest" description="Disordered" evidence="5">
    <location>
        <begin position="69"/>
        <end position="226"/>
    </location>
</feature>
<evidence type="ECO:0000256" key="1">
    <source>
        <dbReference type="ARBA" id="ARBA00004604"/>
    </source>
</evidence>
<dbReference type="InterPro" id="IPR019186">
    <property type="entry name" value="Nucleolar_protein_12"/>
</dbReference>
<keyword evidence="3" id="KW-0175">Coiled coil</keyword>
<name>A0AAV9BIN3_ACOGR</name>
<keyword evidence="4" id="KW-0539">Nucleus</keyword>
<protein>
    <submittedName>
        <fullName evidence="6">Uncharacterized protein</fullName>
    </submittedName>
</protein>
<comment type="similarity">
    <text evidence="2">Belongs to the RRP17 family.</text>
</comment>
<reference evidence="6" key="1">
    <citation type="journal article" date="2023" name="Nat. Commun.">
        <title>Diploid and tetraploid genomes of Acorus and the evolution of monocots.</title>
        <authorList>
            <person name="Ma L."/>
            <person name="Liu K.W."/>
            <person name="Li Z."/>
            <person name="Hsiao Y.Y."/>
            <person name="Qi Y."/>
            <person name="Fu T."/>
            <person name="Tang G.D."/>
            <person name="Zhang D."/>
            <person name="Sun W.H."/>
            <person name="Liu D.K."/>
            <person name="Li Y."/>
            <person name="Chen G.Z."/>
            <person name="Liu X.D."/>
            <person name="Liao X.Y."/>
            <person name="Jiang Y.T."/>
            <person name="Yu X."/>
            <person name="Hao Y."/>
            <person name="Huang J."/>
            <person name="Zhao X.W."/>
            <person name="Ke S."/>
            <person name="Chen Y.Y."/>
            <person name="Wu W.L."/>
            <person name="Hsu J.L."/>
            <person name="Lin Y.F."/>
            <person name="Huang M.D."/>
            <person name="Li C.Y."/>
            <person name="Huang L."/>
            <person name="Wang Z.W."/>
            <person name="Zhao X."/>
            <person name="Zhong W.Y."/>
            <person name="Peng D.H."/>
            <person name="Ahmad S."/>
            <person name="Lan S."/>
            <person name="Zhang J.S."/>
            <person name="Tsai W.C."/>
            <person name="Van de Peer Y."/>
            <person name="Liu Z.J."/>
        </authorList>
    </citation>
    <scope>NUCLEOTIDE SEQUENCE</scope>
    <source>
        <strain evidence="6">SCP</strain>
    </source>
</reference>
<dbReference type="PANTHER" id="PTHR14577:SF0">
    <property type="entry name" value="NUCLEOLAR PROTEIN 12"/>
    <property type="match status" value="1"/>
</dbReference>
<dbReference type="Pfam" id="PF09805">
    <property type="entry name" value="Nop25"/>
    <property type="match status" value="1"/>
</dbReference>
<dbReference type="PANTHER" id="PTHR14577">
    <property type="entry name" value="NUCLEOLAR PROTEIN 12"/>
    <property type="match status" value="1"/>
</dbReference>
<proteinExistence type="inferred from homology"/>
<evidence type="ECO:0000256" key="2">
    <source>
        <dbReference type="ARBA" id="ARBA00007175"/>
    </source>
</evidence>
<dbReference type="AlphaFoldDB" id="A0AAV9BIN3"/>
<evidence type="ECO:0000256" key="3">
    <source>
        <dbReference type="ARBA" id="ARBA00023054"/>
    </source>
</evidence>
<reference evidence="6" key="2">
    <citation type="submission" date="2023-06" db="EMBL/GenBank/DDBJ databases">
        <authorList>
            <person name="Ma L."/>
            <person name="Liu K.-W."/>
            <person name="Li Z."/>
            <person name="Hsiao Y.-Y."/>
            <person name="Qi Y."/>
            <person name="Fu T."/>
            <person name="Tang G."/>
            <person name="Zhang D."/>
            <person name="Sun W.-H."/>
            <person name="Liu D.-K."/>
            <person name="Li Y."/>
            <person name="Chen G.-Z."/>
            <person name="Liu X.-D."/>
            <person name="Liao X.-Y."/>
            <person name="Jiang Y.-T."/>
            <person name="Yu X."/>
            <person name="Hao Y."/>
            <person name="Huang J."/>
            <person name="Zhao X.-W."/>
            <person name="Ke S."/>
            <person name="Chen Y.-Y."/>
            <person name="Wu W.-L."/>
            <person name="Hsu J.-L."/>
            <person name="Lin Y.-F."/>
            <person name="Huang M.-D."/>
            <person name="Li C.-Y."/>
            <person name="Huang L."/>
            <person name="Wang Z.-W."/>
            <person name="Zhao X."/>
            <person name="Zhong W.-Y."/>
            <person name="Peng D.-H."/>
            <person name="Ahmad S."/>
            <person name="Lan S."/>
            <person name="Zhang J.-S."/>
            <person name="Tsai W.-C."/>
            <person name="Van De Peer Y."/>
            <person name="Liu Z.-J."/>
        </authorList>
    </citation>
    <scope>NUCLEOTIDE SEQUENCE</scope>
    <source>
        <strain evidence="6">SCP</strain>
        <tissue evidence="6">Leaves</tissue>
    </source>
</reference>
<dbReference type="GO" id="GO:0005730">
    <property type="term" value="C:nucleolus"/>
    <property type="evidence" value="ECO:0007669"/>
    <property type="project" value="UniProtKB-SubCell"/>
</dbReference>
<dbReference type="GO" id="GO:0019843">
    <property type="term" value="F:rRNA binding"/>
    <property type="evidence" value="ECO:0007669"/>
    <property type="project" value="TreeGrafter"/>
</dbReference>
<comment type="caution">
    <text evidence="6">The sequence shown here is derived from an EMBL/GenBank/DDBJ whole genome shotgun (WGS) entry which is preliminary data.</text>
</comment>
<feature type="compositionally biased region" description="Basic residues" evidence="5">
    <location>
        <begin position="88"/>
        <end position="100"/>
    </location>
</feature>